<comment type="caution">
    <text evidence="2">The sequence shown here is derived from an EMBL/GenBank/DDBJ whole genome shotgun (WGS) entry which is preliminary data.</text>
</comment>
<feature type="domain" description="PilZ" evidence="1">
    <location>
        <begin position="37"/>
        <end position="115"/>
    </location>
</feature>
<dbReference type="RefSeq" id="WP_170065933.1">
    <property type="nucleotide sequence ID" value="NZ_LYMM01000038.1"/>
</dbReference>
<organism evidence="2 3">
    <name type="scientific">Novosphingobium guangzhouense</name>
    <dbReference type="NCBI Taxonomy" id="1850347"/>
    <lineage>
        <taxon>Bacteria</taxon>
        <taxon>Pseudomonadati</taxon>
        <taxon>Pseudomonadota</taxon>
        <taxon>Alphaproteobacteria</taxon>
        <taxon>Sphingomonadales</taxon>
        <taxon>Sphingomonadaceae</taxon>
        <taxon>Novosphingobium</taxon>
    </lineage>
</organism>
<accession>A0A2K2FZS7</accession>
<gene>
    <name evidence="2" type="ORF">A8V01_21165</name>
</gene>
<dbReference type="GO" id="GO:0035438">
    <property type="term" value="F:cyclic-di-GMP binding"/>
    <property type="evidence" value="ECO:0007669"/>
    <property type="project" value="InterPro"/>
</dbReference>
<name>A0A2K2FZS7_9SPHN</name>
<dbReference type="AlphaFoldDB" id="A0A2K2FZS7"/>
<keyword evidence="3" id="KW-1185">Reference proteome</keyword>
<reference evidence="2 3" key="1">
    <citation type="submission" date="2016-05" db="EMBL/GenBank/DDBJ databases">
        <title>Complete genome sequence of Novosphingobium guangzhouense SA925(T).</title>
        <authorList>
            <person name="Sha S."/>
        </authorList>
    </citation>
    <scope>NUCLEOTIDE SEQUENCE [LARGE SCALE GENOMIC DNA]</scope>
    <source>
        <strain evidence="2 3">SA925</strain>
    </source>
</reference>
<evidence type="ECO:0000313" key="2">
    <source>
        <dbReference type="EMBL" id="PNU04283.1"/>
    </source>
</evidence>
<proteinExistence type="predicted"/>
<protein>
    <recommendedName>
        <fullName evidence="1">PilZ domain-containing protein</fullName>
    </recommendedName>
</protein>
<dbReference type="Pfam" id="PF07238">
    <property type="entry name" value="PilZ"/>
    <property type="match status" value="1"/>
</dbReference>
<sequence>MADIDDFATSERPDWLKALARRASIASEAAAGDSAQQQQRAPRVRTLIKAVIGGDGRAGEDVIVRNVSPGGMCIASRTMLPSMGEMLRVSLPGQADLQAQVRWVGKGEFGVLLTGGSGLDVDRIQSTNRQRNAGFAAALERLLGVRPQEPRPSAGARAF</sequence>
<dbReference type="EMBL" id="LYMM01000038">
    <property type="protein sequence ID" value="PNU04283.1"/>
    <property type="molecule type" value="Genomic_DNA"/>
</dbReference>
<evidence type="ECO:0000313" key="3">
    <source>
        <dbReference type="Proteomes" id="UP000236327"/>
    </source>
</evidence>
<dbReference type="Proteomes" id="UP000236327">
    <property type="component" value="Unassembled WGS sequence"/>
</dbReference>
<dbReference type="InterPro" id="IPR009875">
    <property type="entry name" value="PilZ_domain"/>
</dbReference>
<evidence type="ECO:0000259" key="1">
    <source>
        <dbReference type="Pfam" id="PF07238"/>
    </source>
</evidence>